<dbReference type="Proteomes" id="UP001455709">
    <property type="component" value="Unassembled WGS sequence"/>
</dbReference>
<protein>
    <submittedName>
        <fullName evidence="6">YopJ family acetyltransferase</fullName>
    </submittedName>
</protein>
<organism evidence="6 7">
    <name type="scientific">Chromobacterium vaccinii</name>
    <dbReference type="NCBI Taxonomy" id="1108595"/>
    <lineage>
        <taxon>Bacteria</taxon>
        <taxon>Pseudomonadati</taxon>
        <taxon>Pseudomonadota</taxon>
        <taxon>Betaproteobacteria</taxon>
        <taxon>Neisseriales</taxon>
        <taxon>Chromobacteriaceae</taxon>
        <taxon>Chromobacterium</taxon>
    </lineage>
</organism>
<keyword evidence="7" id="KW-1185">Reference proteome</keyword>
<reference evidence="6 7" key="1">
    <citation type="submission" date="2024-05" db="EMBL/GenBank/DDBJ databases">
        <authorList>
            <person name="De Oliveira J.P."/>
            <person name="Noriler S.A."/>
            <person name="De Oliveira A.G."/>
            <person name="Sipoli D.S."/>
        </authorList>
    </citation>
    <scope>NUCLEOTIDE SEQUENCE [LARGE SCALE GENOMIC DNA]</scope>
    <source>
        <strain evidence="6 7">LABIM189</strain>
    </source>
</reference>
<comment type="catalytic activity">
    <reaction evidence="4">
        <text>L-threonyl-[protein] + acetyl-CoA = O-acetyl-L-threonyl-[protein] + CoA</text>
        <dbReference type="Rhea" id="RHEA:65340"/>
        <dbReference type="Rhea" id="RHEA-COMP:11060"/>
        <dbReference type="Rhea" id="RHEA-COMP:16780"/>
        <dbReference type="ChEBI" id="CHEBI:30013"/>
        <dbReference type="ChEBI" id="CHEBI:57287"/>
        <dbReference type="ChEBI" id="CHEBI:57288"/>
        <dbReference type="ChEBI" id="CHEBI:141025"/>
    </reaction>
    <physiologicalReaction direction="left-to-right" evidence="4">
        <dbReference type="Rhea" id="RHEA:65341"/>
    </physiologicalReaction>
</comment>
<evidence type="ECO:0000256" key="5">
    <source>
        <dbReference type="ARBA" id="ARBA00048662"/>
    </source>
</evidence>
<proteinExistence type="inferred from homology"/>
<comment type="similarity">
    <text evidence="3">Belongs to the acetyltransferase YopJ family.</text>
</comment>
<name>A0ABV0F603_9NEIS</name>
<gene>
    <name evidence="6" type="ORF">ABGV49_00245</name>
</gene>
<evidence type="ECO:0000256" key="3">
    <source>
        <dbReference type="ARBA" id="ARBA00023785"/>
    </source>
</evidence>
<evidence type="ECO:0000256" key="4">
    <source>
        <dbReference type="ARBA" id="ARBA00048364"/>
    </source>
</evidence>
<keyword evidence="2" id="KW-0012">Acyltransferase</keyword>
<dbReference type="Pfam" id="PF03421">
    <property type="entry name" value="Acetyltransf_14"/>
    <property type="match status" value="1"/>
</dbReference>
<evidence type="ECO:0000256" key="2">
    <source>
        <dbReference type="ARBA" id="ARBA00023315"/>
    </source>
</evidence>
<evidence type="ECO:0000313" key="7">
    <source>
        <dbReference type="Proteomes" id="UP001455709"/>
    </source>
</evidence>
<sequence length="685" mass="75078">MTMSPSVGNFIKASLYAHPLHQSVTNELFSKVNENLSLSQGLAKGHTVQSYLSSLTVRAESGCGESIELLMNLALGKGEVANCAQEGLCSVMYGADSSRYAVANAVRSCAQNAVIMGETSQDFLSKQGLAAKGSILRQDFPNDSPKILLMAAARIDGDGEHLDPIPGLVKDHVNTFSEKGQVPAWWDKFPPEAGVFSKENMQGAAKAFLQNDNSSTEHALLESNQSYLHAGLGSARNSKIAQAANFPNSKDRLTWDARDFNKIVKGKVLESSESFRLALSRKDGSDAAVLDCKVVDGKKSLVLFFPEQMSERYVAVLKFKLFQALGAEDVKFNSVGVAVGFGTGGVFGSGILDMIRRDESKFSLSHESTYSEFAETNEQLSSFDRGEFSKVNSANNSWNGSDLSQVDHQDGPPVIMKDAYQKQLSKFISQVENSLDGEGWLTEKFAALDRKFMPDLVRVANETKPGVNLSYRDSSQDIGRFIKSEIDRGALSGRVILNRGASIHFAVLDYKVVDGKPSVLFFEPANLKNLGPMFLLASTEVNLKGLEGACFSAFEMDIQRSDAECGMFSLSLAKKLHKESVIVDGLHASNIAGQLEPENGSYLSGPEVDKLMPPSLYKHTQGRTRLKQYLNVNENGGELVNKKGQTLLERQQQYIEETSGGRNIIKSMHEKRLIELERLRNFNIN</sequence>
<accession>A0ABV0F603</accession>
<dbReference type="RefSeq" id="WP_347369292.1">
    <property type="nucleotide sequence ID" value="NZ_JBDOJC010000001.1"/>
</dbReference>
<keyword evidence="1" id="KW-0808">Transferase</keyword>
<comment type="caution">
    <text evidence="6">The sequence shown here is derived from an EMBL/GenBank/DDBJ whole genome shotgun (WGS) entry which is preliminary data.</text>
</comment>
<evidence type="ECO:0000313" key="6">
    <source>
        <dbReference type="EMBL" id="MEO2215496.1"/>
    </source>
</evidence>
<dbReference type="InterPro" id="IPR005083">
    <property type="entry name" value="YopJ-like"/>
</dbReference>
<evidence type="ECO:0000256" key="1">
    <source>
        <dbReference type="ARBA" id="ARBA00022679"/>
    </source>
</evidence>
<dbReference type="EMBL" id="JBDOJC010000001">
    <property type="protein sequence ID" value="MEO2215496.1"/>
    <property type="molecule type" value="Genomic_DNA"/>
</dbReference>
<comment type="catalytic activity">
    <reaction evidence="5">
        <text>L-seryl-[protein] + acetyl-CoA = O-acetyl-L-seryl-[protein] + CoA</text>
        <dbReference type="Rhea" id="RHEA:59392"/>
        <dbReference type="Rhea" id="RHEA-COMP:9863"/>
        <dbReference type="Rhea" id="RHEA-COMP:15352"/>
        <dbReference type="ChEBI" id="CHEBI:29999"/>
        <dbReference type="ChEBI" id="CHEBI:57287"/>
        <dbReference type="ChEBI" id="CHEBI:57288"/>
        <dbReference type="ChEBI" id="CHEBI:141128"/>
    </reaction>
    <physiologicalReaction direction="left-to-right" evidence="5">
        <dbReference type="Rhea" id="RHEA:59393"/>
    </physiologicalReaction>
</comment>